<dbReference type="Proteomes" id="UP000292082">
    <property type="component" value="Unassembled WGS sequence"/>
</dbReference>
<proteinExistence type="predicted"/>
<evidence type="ECO:0000313" key="1">
    <source>
        <dbReference type="EMBL" id="TBU56984.1"/>
    </source>
</evidence>
<keyword evidence="2" id="KW-1185">Reference proteome</keyword>
<name>A0A4Q9PRR4_9APHY</name>
<protein>
    <submittedName>
        <fullName evidence="1">Uncharacterized protein</fullName>
    </submittedName>
</protein>
<evidence type="ECO:0000313" key="2">
    <source>
        <dbReference type="Proteomes" id="UP000292082"/>
    </source>
</evidence>
<organism evidence="1 2">
    <name type="scientific">Dichomitus squalens</name>
    <dbReference type="NCBI Taxonomy" id="114155"/>
    <lineage>
        <taxon>Eukaryota</taxon>
        <taxon>Fungi</taxon>
        <taxon>Dikarya</taxon>
        <taxon>Basidiomycota</taxon>
        <taxon>Agaricomycotina</taxon>
        <taxon>Agaricomycetes</taxon>
        <taxon>Polyporales</taxon>
        <taxon>Polyporaceae</taxon>
        <taxon>Dichomitus</taxon>
    </lineage>
</organism>
<reference evidence="1 2" key="1">
    <citation type="submission" date="2019-01" db="EMBL/GenBank/DDBJ databases">
        <title>Draft genome sequences of three monokaryotic isolates of the white-rot basidiomycete fungus Dichomitus squalens.</title>
        <authorList>
            <consortium name="DOE Joint Genome Institute"/>
            <person name="Lopez S.C."/>
            <person name="Andreopoulos B."/>
            <person name="Pangilinan J."/>
            <person name="Lipzen A."/>
            <person name="Riley R."/>
            <person name="Ahrendt S."/>
            <person name="Ng V."/>
            <person name="Barry K."/>
            <person name="Daum C."/>
            <person name="Grigoriev I.V."/>
            <person name="Hilden K.S."/>
            <person name="Makela M.R."/>
            <person name="de Vries R.P."/>
        </authorList>
    </citation>
    <scope>NUCLEOTIDE SEQUENCE [LARGE SCALE GENOMIC DNA]</scope>
    <source>
        <strain evidence="1 2">CBS 464.89</strain>
    </source>
</reference>
<dbReference type="AlphaFoldDB" id="A0A4Q9PRR4"/>
<sequence>MGYANDERPLGTALASMQLLSCSFPDKHSVQRFGSPHERHPARVTSPPSQCPFYYALKPRPRSSFGLGRVISTPRATLVTYLL</sequence>
<dbReference type="EMBL" id="ML145143">
    <property type="protein sequence ID" value="TBU56984.1"/>
    <property type="molecule type" value="Genomic_DNA"/>
</dbReference>
<gene>
    <name evidence="1" type="ORF">BD310DRAFT_930389</name>
</gene>
<accession>A0A4Q9PRR4</accession>